<proteinExistence type="predicted"/>
<feature type="transmembrane region" description="Helical" evidence="1">
    <location>
        <begin position="568"/>
        <end position="588"/>
    </location>
</feature>
<evidence type="ECO:0000256" key="1">
    <source>
        <dbReference type="SAM" id="Phobius"/>
    </source>
</evidence>
<dbReference type="RefSeq" id="WP_168035372.1">
    <property type="nucleotide sequence ID" value="NZ_JAATJH010000001.1"/>
</dbReference>
<keyword evidence="1" id="KW-0812">Transmembrane</keyword>
<name>A0ABX0X5R5_9BACT</name>
<feature type="chain" id="PRO_5045696510" evidence="2">
    <location>
        <begin position="21"/>
        <end position="591"/>
    </location>
</feature>
<comment type="caution">
    <text evidence="3">The sequence shown here is derived from an EMBL/GenBank/DDBJ whole genome shotgun (WGS) entry which is preliminary data.</text>
</comment>
<organism evidence="3 4">
    <name type="scientific">Neolewinella antarctica</name>
    <dbReference type="NCBI Taxonomy" id="442734"/>
    <lineage>
        <taxon>Bacteria</taxon>
        <taxon>Pseudomonadati</taxon>
        <taxon>Bacteroidota</taxon>
        <taxon>Saprospiria</taxon>
        <taxon>Saprospirales</taxon>
        <taxon>Lewinellaceae</taxon>
        <taxon>Neolewinella</taxon>
    </lineage>
</organism>
<feature type="transmembrane region" description="Helical" evidence="1">
    <location>
        <begin position="106"/>
        <end position="127"/>
    </location>
</feature>
<evidence type="ECO:0000256" key="2">
    <source>
        <dbReference type="SAM" id="SignalP"/>
    </source>
</evidence>
<keyword evidence="1" id="KW-1133">Transmembrane helix</keyword>
<feature type="transmembrane region" description="Helical" evidence="1">
    <location>
        <begin position="133"/>
        <end position="153"/>
    </location>
</feature>
<gene>
    <name evidence="3" type="ORF">GGR27_000029</name>
</gene>
<dbReference type="Proteomes" id="UP000770785">
    <property type="component" value="Unassembled WGS sequence"/>
</dbReference>
<evidence type="ECO:0000313" key="4">
    <source>
        <dbReference type="Proteomes" id="UP000770785"/>
    </source>
</evidence>
<keyword evidence="2" id="KW-0732">Signal</keyword>
<sequence length="591" mass="62296">MTTKHLLSSLALLAGTGLSAQSDNFVDTEIVLTPNYFIVVLFGVMLAIGFQFLLTALSIAIGVSAIPNLKESYVESRYGASSTDDSDWNETNSTNTGVMISSALGIWNVVTAAVSLFGATALALTLTPAVNNVIAITLGLTIWAVFYLLMFYLEGKMAGTLIGSLINTAVAGLRAGADTVKGLFTPSAASQVESVADNTIEKFRSEMTSAFNADGISDAINQFTSTVGKKVDKVGNKLDKASDKVVGKIGDVPSYDKLKADLQQTLSQASKDSGSNPAKWTAIQSAIQTVVDGGGDDADSGSKDDGGKSDRIKQLKQLVSQFQKDNQGESEGGMSTDEMYEKYTGKLTDYLNGATPESFDAKKLGPKIQELLDDPQGTSSDAIEKVKGMDKESIIKILSNNTSLEKKQLEGYANQLTQVLGKLPTSVQEALDNDTLKMVQDKVMSFVNGVQDQVGGSGSGEASASSGIDFNGLKNQFMSIINNPADSFDTVNHRIKNYRRDDLVNTLVANTSLSHADIDKAVAQVEGAQNTVKDQLQAAADAANGAKNQAARRAVIEADGARKAAVAAAWWLFTAIIVSGAAAIVGSLTGI</sequence>
<dbReference type="EMBL" id="JAATJH010000001">
    <property type="protein sequence ID" value="NJC24548.1"/>
    <property type="molecule type" value="Genomic_DNA"/>
</dbReference>
<evidence type="ECO:0000313" key="3">
    <source>
        <dbReference type="EMBL" id="NJC24548.1"/>
    </source>
</evidence>
<protein>
    <submittedName>
        <fullName evidence="3">Uncharacterized protein</fullName>
    </submittedName>
</protein>
<feature type="transmembrane region" description="Helical" evidence="1">
    <location>
        <begin position="36"/>
        <end position="63"/>
    </location>
</feature>
<reference evidence="3 4" key="1">
    <citation type="submission" date="2020-03" db="EMBL/GenBank/DDBJ databases">
        <title>Genomic Encyclopedia of Type Strains, Phase IV (KMG-IV): sequencing the most valuable type-strain genomes for metagenomic binning, comparative biology and taxonomic classification.</title>
        <authorList>
            <person name="Goeker M."/>
        </authorList>
    </citation>
    <scope>NUCLEOTIDE SEQUENCE [LARGE SCALE GENOMIC DNA]</scope>
    <source>
        <strain evidence="3 4">DSM 105096</strain>
    </source>
</reference>
<keyword evidence="1" id="KW-0472">Membrane</keyword>
<keyword evidence="4" id="KW-1185">Reference proteome</keyword>
<feature type="signal peptide" evidence="2">
    <location>
        <begin position="1"/>
        <end position="20"/>
    </location>
</feature>
<accession>A0ABX0X5R5</accession>